<evidence type="ECO:0000256" key="5">
    <source>
        <dbReference type="ARBA" id="ARBA00023054"/>
    </source>
</evidence>
<evidence type="ECO:0000259" key="8">
    <source>
        <dbReference type="PROSITE" id="PS50859"/>
    </source>
</evidence>
<dbReference type="CDD" id="cd14824">
    <property type="entry name" value="Longin"/>
    <property type="match status" value="1"/>
</dbReference>
<dbReference type="GO" id="GO:0006888">
    <property type="term" value="P:endoplasmic reticulum to Golgi vesicle-mediated transport"/>
    <property type="evidence" value="ECO:0007669"/>
    <property type="project" value="InterPro"/>
</dbReference>
<keyword evidence="7" id="KW-0812">Transmembrane</keyword>
<dbReference type="GO" id="GO:0015031">
    <property type="term" value="P:protein transport"/>
    <property type="evidence" value="ECO:0007669"/>
    <property type="project" value="UniProtKB-KW"/>
</dbReference>
<dbReference type="AlphaFoldDB" id="A0A427BBZ6"/>
<dbReference type="InterPro" id="IPR010908">
    <property type="entry name" value="Longin_dom"/>
</dbReference>
<comment type="subcellular location">
    <subcellularLocation>
        <location evidence="1">Endoplasmic reticulum membrane</location>
        <topology evidence="1">Single-pass type IV membrane protein</topology>
    </subcellularLocation>
    <subcellularLocation>
        <location evidence="2">Golgi apparatus membrane</location>
    </subcellularLocation>
</comment>
<comment type="caution">
    <text evidence="9">The sequence shown here is derived from an EMBL/GenBank/DDBJ whole genome shotgun (WGS) entry which is preliminary data.</text>
</comment>
<protein>
    <recommendedName>
        <fullName evidence="8">Longin domain-containing protein</fullName>
    </recommendedName>
</protein>
<dbReference type="Proteomes" id="UP000287651">
    <property type="component" value="Unassembled WGS sequence"/>
</dbReference>
<evidence type="ECO:0000313" key="10">
    <source>
        <dbReference type="Proteomes" id="UP000287651"/>
    </source>
</evidence>
<comment type="similarity">
    <text evidence="3">Belongs to the synaptobrevin family.</text>
</comment>
<keyword evidence="6 7" id="KW-0472">Membrane</keyword>
<evidence type="ECO:0000256" key="1">
    <source>
        <dbReference type="ARBA" id="ARBA00004163"/>
    </source>
</evidence>
<keyword evidence="4" id="KW-0813">Transport</keyword>
<dbReference type="SUPFAM" id="SSF64356">
    <property type="entry name" value="SNARE-like"/>
    <property type="match status" value="1"/>
</dbReference>
<proteinExistence type="inferred from homology"/>
<dbReference type="PANTHER" id="PTHR45837">
    <property type="entry name" value="VESICLE-TRAFFICKING PROTEIN SEC22B"/>
    <property type="match status" value="1"/>
</dbReference>
<organism evidence="9 10">
    <name type="scientific">Ensete ventricosum</name>
    <name type="common">Abyssinian banana</name>
    <name type="synonym">Musa ensete</name>
    <dbReference type="NCBI Taxonomy" id="4639"/>
    <lineage>
        <taxon>Eukaryota</taxon>
        <taxon>Viridiplantae</taxon>
        <taxon>Streptophyta</taxon>
        <taxon>Embryophyta</taxon>
        <taxon>Tracheophyta</taxon>
        <taxon>Spermatophyta</taxon>
        <taxon>Magnoliopsida</taxon>
        <taxon>Liliopsida</taxon>
        <taxon>Zingiberales</taxon>
        <taxon>Musaceae</taxon>
        <taxon>Ensete</taxon>
    </lineage>
</organism>
<name>A0A427BBZ6_ENSVE</name>
<reference evidence="9 10" key="1">
    <citation type="journal article" date="2014" name="Agronomy (Basel)">
        <title>A Draft Genome Sequence for Ensete ventricosum, the Drought-Tolerant Tree Against Hunger.</title>
        <authorList>
            <person name="Harrison J."/>
            <person name="Moore K.A."/>
            <person name="Paszkiewicz K."/>
            <person name="Jones T."/>
            <person name="Grant M."/>
            <person name="Ambacheew D."/>
            <person name="Muzemil S."/>
            <person name="Studholme D.J."/>
        </authorList>
    </citation>
    <scope>NUCLEOTIDE SEQUENCE [LARGE SCALE GENOMIC DNA]</scope>
</reference>
<dbReference type="SMART" id="SM01270">
    <property type="entry name" value="Longin"/>
    <property type="match status" value="1"/>
</dbReference>
<feature type="domain" description="Longin" evidence="8">
    <location>
        <begin position="6"/>
        <end position="122"/>
    </location>
</feature>
<feature type="transmembrane region" description="Helical" evidence="7">
    <location>
        <begin position="196"/>
        <end position="216"/>
    </location>
</feature>
<keyword evidence="7" id="KW-1133">Transmembrane helix</keyword>
<evidence type="ECO:0000256" key="7">
    <source>
        <dbReference type="SAM" id="Phobius"/>
    </source>
</evidence>
<evidence type="ECO:0000256" key="3">
    <source>
        <dbReference type="ARBA" id="ARBA00008025"/>
    </source>
</evidence>
<dbReference type="PROSITE" id="PS50859">
    <property type="entry name" value="LONGIN"/>
    <property type="match status" value="1"/>
</dbReference>
<dbReference type="EMBL" id="AMZH03000032">
    <property type="protein sequence ID" value="RRT85974.1"/>
    <property type="molecule type" value="Genomic_DNA"/>
</dbReference>
<accession>A0A427BBZ6</accession>
<dbReference type="InterPro" id="IPR011012">
    <property type="entry name" value="Longin-like_dom_sf"/>
</dbReference>
<dbReference type="Pfam" id="PF13774">
    <property type="entry name" value="Longin"/>
    <property type="match status" value="1"/>
</dbReference>
<keyword evidence="4" id="KW-0653">Protein transport</keyword>
<evidence type="ECO:0000256" key="6">
    <source>
        <dbReference type="ARBA" id="ARBA00023136"/>
    </source>
</evidence>
<dbReference type="GO" id="GO:0005789">
    <property type="term" value="C:endoplasmic reticulum membrane"/>
    <property type="evidence" value="ECO:0007669"/>
    <property type="project" value="UniProtKB-SubCell"/>
</dbReference>
<dbReference type="Gene3D" id="3.30.450.50">
    <property type="entry name" value="Longin domain"/>
    <property type="match status" value="1"/>
</dbReference>
<dbReference type="GO" id="GO:0000139">
    <property type="term" value="C:Golgi membrane"/>
    <property type="evidence" value="ECO:0007669"/>
    <property type="project" value="UniProtKB-SubCell"/>
</dbReference>
<evidence type="ECO:0000313" key="9">
    <source>
        <dbReference type="EMBL" id="RRT85974.1"/>
    </source>
</evidence>
<keyword evidence="5" id="KW-0175">Coiled coil</keyword>
<gene>
    <name evidence="9" type="ORF">B296_00000593</name>
</gene>
<evidence type="ECO:0000256" key="4">
    <source>
        <dbReference type="ARBA" id="ARBA00022927"/>
    </source>
</evidence>
<evidence type="ECO:0000256" key="2">
    <source>
        <dbReference type="ARBA" id="ARBA00004394"/>
    </source>
</evidence>
<dbReference type="InterPro" id="IPR044565">
    <property type="entry name" value="Sec22"/>
</dbReference>
<dbReference type="GO" id="GO:0005484">
    <property type="term" value="F:SNAP receptor activity"/>
    <property type="evidence" value="ECO:0007669"/>
    <property type="project" value="InterPro"/>
</dbReference>
<dbReference type="GO" id="GO:0006890">
    <property type="term" value="P:retrograde vesicle-mediated transport, Golgi to endoplasmic reticulum"/>
    <property type="evidence" value="ECO:0007669"/>
    <property type="project" value="InterPro"/>
</dbReference>
<sequence length="225" mass="25740">MVKLTLVGRLRDGMPLSQTPAHLIEDNEVFLASYRQKAELVLREISTGALTMPKMTILVDHHCFHSLIGDGTCCIALCDAWYPRKLAFHYLQDLHEELEKVDNRIIESFSEPYSFKRFDYVVGNFRNRYLDTRTQANLYKLNSDRRNDVDIPTEEFSNILRNCQTSGTDVGTSSTTTHAQATIWSSHLLEVIALKWTPITVLVMVAVILLWTGVVLNEYDTLTAW</sequence>